<sequence>MSQSHKVCRCVRAVNRLHLQAAVDGTSVSHPIATRRPHATALTFRGAPSPHINAELSLQTTQLIQTDSRLSQHSTQSKAGSPHLRNSQAARRLAPPPSSAMTTMRASSTPDIGINTLRSSSVRYFFFVRTAATPPQPARPPPTRHAIVASSRTPRFDRFAAWRLTDPRSTPHQGTHPVSAGPHPALLFGVAARGSGSLIDRLPAWKRQGAIPTPTWRGDTSHQCNLSINRSIRPPGPPPLSPLRIYPRRGASKAKKSPRRVETRPACAYRTGVCMVGNQSPYTRMRRQPTLLLRAAGIIANVVSRPSSQHQATELEYLSKTGTGTGTGTVESLLACTTGL</sequence>
<dbReference type="Proteomes" id="UP000245956">
    <property type="component" value="Unassembled WGS sequence"/>
</dbReference>
<protein>
    <submittedName>
        <fullName evidence="2">Uncharacterized protein</fullName>
    </submittedName>
</protein>
<feature type="compositionally biased region" description="Basic residues" evidence="1">
    <location>
        <begin position="246"/>
        <end position="258"/>
    </location>
</feature>
<gene>
    <name evidence="2" type="ORF">PCL_00128</name>
</gene>
<dbReference type="EMBL" id="LCWV01000010">
    <property type="protein sequence ID" value="PWI69984.1"/>
    <property type="molecule type" value="Genomic_DNA"/>
</dbReference>
<name>A0A2U3E689_PURLI</name>
<feature type="compositionally biased region" description="Low complexity" evidence="1">
    <location>
        <begin position="89"/>
        <end position="109"/>
    </location>
</feature>
<comment type="caution">
    <text evidence="2">The sequence shown here is derived from an EMBL/GenBank/DDBJ whole genome shotgun (WGS) entry which is preliminary data.</text>
</comment>
<evidence type="ECO:0000313" key="2">
    <source>
        <dbReference type="EMBL" id="PWI69984.1"/>
    </source>
</evidence>
<feature type="region of interest" description="Disordered" evidence="1">
    <location>
        <begin position="228"/>
        <end position="262"/>
    </location>
</feature>
<proteinExistence type="predicted"/>
<feature type="region of interest" description="Disordered" evidence="1">
    <location>
        <begin position="67"/>
        <end position="113"/>
    </location>
</feature>
<organism evidence="2 3">
    <name type="scientific">Purpureocillium lilacinum</name>
    <name type="common">Paecilomyces lilacinus</name>
    <dbReference type="NCBI Taxonomy" id="33203"/>
    <lineage>
        <taxon>Eukaryota</taxon>
        <taxon>Fungi</taxon>
        <taxon>Dikarya</taxon>
        <taxon>Ascomycota</taxon>
        <taxon>Pezizomycotina</taxon>
        <taxon>Sordariomycetes</taxon>
        <taxon>Hypocreomycetidae</taxon>
        <taxon>Hypocreales</taxon>
        <taxon>Ophiocordycipitaceae</taxon>
        <taxon>Purpureocillium</taxon>
    </lineage>
</organism>
<evidence type="ECO:0000256" key="1">
    <source>
        <dbReference type="SAM" id="MobiDB-lite"/>
    </source>
</evidence>
<reference evidence="2 3" key="1">
    <citation type="journal article" date="2016" name="Front. Microbiol.">
        <title>Genome and transcriptome sequences reveal the specific parasitism of the nematophagous Purpureocillium lilacinum 36-1.</title>
        <authorList>
            <person name="Xie J."/>
            <person name="Li S."/>
            <person name="Mo C."/>
            <person name="Xiao X."/>
            <person name="Peng D."/>
            <person name="Wang G."/>
            <person name="Xiao Y."/>
        </authorList>
    </citation>
    <scope>NUCLEOTIDE SEQUENCE [LARGE SCALE GENOMIC DNA]</scope>
    <source>
        <strain evidence="2 3">36-1</strain>
    </source>
</reference>
<dbReference type="AlphaFoldDB" id="A0A2U3E689"/>
<evidence type="ECO:0000313" key="3">
    <source>
        <dbReference type="Proteomes" id="UP000245956"/>
    </source>
</evidence>
<accession>A0A2U3E689</accession>
<feature type="compositionally biased region" description="Polar residues" evidence="1">
    <location>
        <begin position="67"/>
        <end position="88"/>
    </location>
</feature>